<keyword evidence="3" id="KW-1133">Transmembrane helix</keyword>
<dbReference type="Proteomes" id="UP000838756">
    <property type="component" value="Unassembled WGS sequence"/>
</dbReference>
<protein>
    <submittedName>
        <fullName evidence="5">Jg11232 protein</fullName>
    </submittedName>
</protein>
<reference evidence="5" key="1">
    <citation type="submission" date="2022-03" db="EMBL/GenBank/DDBJ databases">
        <authorList>
            <person name="Lindestad O."/>
        </authorList>
    </citation>
    <scope>NUCLEOTIDE SEQUENCE</scope>
</reference>
<dbReference type="PRINTS" id="PR00412">
    <property type="entry name" value="EPOXHYDRLASE"/>
</dbReference>
<evidence type="ECO:0000259" key="4">
    <source>
        <dbReference type="Pfam" id="PF00561"/>
    </source>
</evidence>
<dbReference type="Pfam" id="PF00561">
    <property type="entry name" value="Abhydrolase_1"/>
    <property type="match status" value="1"/>
</dbReference>
<evidence type="ECO:0000313" key="5">
    <source>
        <dbReference type="EMBL" id="CAH2237264.1"/>
    </source>
</evidence>
<evidence type="ECO:0000256" key="1">
    <source>
        <dbReference type="ARBA" id="ARBA00022801"/>
    </source>
</evidence>
<dbReference type="InterPro" id="IPR000073">
    <property type="entry name" value="AB_hydrolase_1"/>
</dbReference>
<comment type="caution">
    <text evidence="5">The sequence shown here is derived from an EMBL/GenBank/DDBJ whole genome shotgun (WGS) entry which is preliminary data.</text>
</comment>
<dbReference type="AlphaFoldDB" id="A0A8S4RKY4"/>
<dbReference type="EMBL" id="CAKXAJ010025255">
    <property type="protein sequence ID" value="CAH2237264.1"/>
    <property type="molecule type" value="Genomic_DNA"/>
</dbReference>
<evidence type="ECO:0000256" key="2">
    <source>
        <dbReference type="ARBA" id="ARBA00038334"/>
    </source>
</evidence>
<dbReference type="OrthoDB" id="408373at2759"/>
<evidence type="ECO:0000313" key="6">
    <source>
        <dbReference type="Proteomes" id="UP000838756"/>
    </source>
</evidence>
<dbReference type="GO" id="GO:0004301">
    <property type="term" value="F:epoxide hydrolase activity"/>
    <property type="evidence" value="ECO:0007669"/>
    <property type="project" value="UniProtKB-ARBA"/>
</dbReference>
<dbReference type="SUPFAM" id="SSF53474">
    <property type="entry name" value="alpha/beta-Hydrolases"/>
    <property type="match status" value="1"/>
</dbReference>
<dbReference type="PRINTS" id="PR00111">
    <property type="entry name" value="ABHYDROLASE"/>
</dbReference>
<keyword evidence="3" id="KW-0812">Transmembrane</keyword>
<dbReference type="InterPro" id="IPR029058">
    <property type="entry name" value="AB_hydrolase_fold"/>
</dbReference>
<keyword evidence="6" id="KW-1185">Reference proteome</keyword>
<dbReference type="InterPro" id="IPR000639">
    <property type="entry name" value="Epox_hydrolase-like"/>
</dbReference>
<feature type="domain" description="AB hydrolase-1" evidence="4">
    <location>
        <begin position="83"/>
        <end position="326"/>
    </location>
</feature>
<dbReference type="PANTHER" id="PTHR43329">
    <property type="entry name" value="EPOXIDE HYDROLASE"/>
    <property type="match status" value="1"/>
</dbReference>
<organism evidence="5 6">
    <name type="scientific">Pararge aegeria aegeria</name>
    <dbReference type="NCBI Taxonomy" id="348720"/>
    <lineage>
        <taxon>Eukaryota</taxon>
        <taxon>Metazoa</taxon>
        <taxon>Ecdysozoa</taxon>
        <taxon>Arthropoda</taxon>
        <taxon>Hexapoda</taxon>
        <taxon>Insecta</taxon>
        <taxon>Pterygota</taxon>
        <taxon>Neoptera</taxon>
        <taxon>Endopterygota</taxon>
        <taxon>Lepidoptera</taxon>
        <taxon>Glossata</taxon>
        <taxon>Ditrysia</taxon>
        <taxon>Papilionoidea</taxon>
        <taxon>Nymphalidae</taxon>
        <taxon>Satyrinae</taxon>
        <taxon>Satyrini</taxon>
        <taxon>Parargina</taxon>
        <taxon>Pararge</taxon>
    </lineage>
</organism>
<keyword evidence="3" id="KW-0472">Membrane</keyword>
<proteinExistence type="inferred from homology"/>
<sequence length="342" mass="39925">MSVLTIVYRFCLANVLTAYYCTLTVLFSFLPKYITNPFGDPWAMKMKLEPPASLRDPKYGLHKYIKVNNIKLHYVDSGDASKPLMLFLHGFPEFWYSWRHQIVNFNKDYRCVAVDMRGYGDSERPEGVSHYKIEILVDDIRDLIRQLGYEKCILISHDWGGLVACKLRDTYPEALHALVMLASTSHEAWTELIWTTDEQRKMSGYVFMFRAPKIPELSLQIDNLTIFEQYMLVKGKDTTTMEDIECFKYWFCKQMAFTPPLNYYRANFSYTFTKKVHKENVPFLIAHGANDRYISHSVLDVMNEAYPNIETVIVDGVGHFMQQEEPVKVNKLISDLLTKHNL</sequence>
<dbReference type="Gene3D" id="3.40.50.1820">
    <property type="entry name" value="alpha/beta hydrolase"/>
    <property type="match status" value="1"/>
</dbReference>
<gene>
    <name evidence="5" type="primary">jg11232</name>
    <name evidence="5" type="ORF">PAEG_LOCUS14563</name>
</gene>
<evidence type="ECO:0000256" key="3">
    <source>
        <dbReference type="SAM" id="Phobius"/>
    </source>
</evidence>
<keyword evidence="1" id="KW-0378">Hydrolase</keyword>
<accession>A0A8S4RKY4</accession>
<feature type="transmembrane region" description="Helical" evidence="3">
    <location>
        <begin position="6"/>
        <end position="30"/>
    </location>
</feature>
<name>A0A8S4RKY4_9NEOP</name>
<comment type="similarity">
    <text evidence="2">Belongs to the AB hydrolase superfamily. Epoxide hydrolase family.</text>
</comment>
<dbReference type="EMBL" id="CAKXAJ010025255">
    <property type="protein sequence ID" value="CAH2237263.1"/>
    <property type="molecule type" value="Genomic_DNA"/>
</dbReference>